<evidence type="ECO:0000313" key="1">
    <source>
        <dbReference type="EMBL" id="KAJ7376951.1"/>
    </source>
</evidence>
<dbReference type="AlphaFoldDB" id="A0A9W9Z846"/>
<organism evidence="1 2">
    <name type="scientific">Desmophyllum pertusum</name>
    <dbReference type="NCBI Taxonomy" id="174260"/>
    <lineage>
        <taxon>Eukaryota</taxon>
        <taxon>Metazoa</taxon>
        <taxon>Cnidaria</taxon>
        <taxon>Anthozoa</taxon>
        <taxon>Hexacorallia</taxon>
        <taxon>Scleractinia</taxon>
        <taxon>Caryophylliina</taxon>
        <taxon>Caryophylliidae</taxon>
        <taxon>Desmophyllum</taxon>
    </lineage>
</organism>
<name>A0A9W9Z846_9CNID</name>
<sequence length="92" mass="10583">MDPKVIEWEEEKEEEAAGGKLKSGCEKLKKNSNYHDRMMPVENVLRIMRDLNGVLDVDGIVEQYPSALTKDDAVILKDRRSLYNFKRVTDAV</sequence>
<protein>
    <submittedName>
        <fullName evidence="1">Uncharacterized protein</fullName>
    </submittedName>
</protein>
<feature type="non-terminal residue" evidence="1">
    <location>
        <position position="92"/>
    </location>
</feature>
<gene>
    <name evidence="1" type="ORF">OS493_031547</name>
</gene>
<reference evidence="1" key="1">
    <citation type="submission" date="2023-01" db="EMBL/GenBank/DDBJ databases">
        <title>Genome assembly of the deep-sea coral Lophelia pertusa.</title>
        <authorList>
            <person name="Herrera S."/>
            <person name="Cordes E."/>
        </authorList>
    </citation>
    <scope>NUCLEOTIDE SEQUENCE</scope>
    <source>
        <strain evidence="1">USNM1676648</strain>
        <tissue evidence="1">Polyp</tissue>
    </source>
</reference>
<dbReference type="Proteomes" id="UP001163046">
    <property type="component" value="Unassembled WGS sequence"/>
</dbReference>
<accession>A0A9W9Z846</accession>
<keyword evidence="2" id="KW-1185">Reference proteome</keyword>
<comment type="caution">
    <text evidence="1">The sequence shown here is derived from an EMBL/GenBank/DDBJ whole genome shotgun (WGS) entry which is preliminary data.</text>
</comment>
<proteinExistence type="predicted"/>
<evidence type="ECO:0000313" key="2">
    <source>
        <dbReference type="Proteomes" id="UP001163046"/>
    </source>
</evidence>
<dbReference type="EMBL" id="MU826386">
    <property type="protein sequence ID" value="KAJ7376951.1"/>
    <property type="molecule type" value="Genomic_DNA"/>
</dbReference>